<keyword evidence="2" id="KW-1185">Reference proteome</keyword>
<accession>A0ABS3HMD4</accession>
<organism evidence="1 2">
    <name type="scientific">Candidatus Enterococcus murrayae</name>
    <dbReference type="NCBI Taxonomy" id="2815321"/>
    <lineage>
        <taxon>Bacteria</taxon>
        <taxon>Bacillati</taxon>
        <taxon>Bacillota</taxon>
        <taxon>Bacilli</taxon>
        <taxon>Lactobacillales</taxon>
        <taxon>Enterococcaceae</taxon>
        <taxon>Enterococcus</taxon>
    </lineage>
</organism>
<reference evidence="1 2" key="1">
    <citation type="submission" date="2021-03" db="EMBL/GenBank/DDBJ databases">
        <title>Enterococcal diversity collection.</title>
        <authorList>
            <person name="Gilmore M.S."/>
            <person name="Schwartzman J."/>
            <person name="Van Tyne D."/>
            <person name="Martin M."/>
            <person name="Earl A.M."/>
            <person name="Manson A.L."/>
            <person name="Straub T."/>
            <person name="Salamzade R."/>
            <person name="Saavedra J."/>
            <person name="Lebreton F."/>
            <person name="Prichula J."/>
            <person name="Schaufler K."/>
            <person name="Gaca A."/>
            <person name="Sgardioli B."/>
            <person name="Wagenaar J."/>
            <person name="Strong T."/>
        </authorList>
    </citation>
    <scope>NUCLEOTIDE SEQUENCE [LARGE SCALE GENOMIC DNA]</scope>
    <source>
        <strain evidence="1 2">MJM16</strain>
    </source>
</reference>
<dbReference type="Proteomes" id="UP000664495">
    <property type="component" value="Unassembled WGS sequence"/>
</dbReference>
<evidence type="ECO:0000313" key="1">
    <source>
        <dbReference type="EMBL" id="MBO0454603.1"/>
    </source>
</evidence>
<evidence type="ECO:0000313" key="2">
    <source>
        <dbReference type="Proteomes" id="UP000664495"/>
    </source>
</evidence>
<protein>
    <submittedName>
        <fullName evidence="1">Uncharacterized protein</fullName>
    </submittedName>
</protein>
<comment type="caution">
    <text evidence="1">The sequence shown here is derived from an EMBL/GenBank/DDBJ whole genome shotgun (WGS) entry which is preliminary data.</text>
</comment>
<dbReference type="RefSeq" id="WP_207110335.1">
    <property type="nucleotide sequence ID" value="NZ_JAFLVR010000067.1"/>
</dbReference>
<gene>
    <name evidence="1" type="ORF">JZO85_20275</name>
</gene>
<dbReference type="EMBL" id="JAFLVR010000067">
    <property type="protein sequence ID" value="MBO0454603.1"/>
    <property type="molecule type" value="Genomic_DNA"/>
</dbReference>
<name>A0ABS3HMD4_9ENTE</name>
<sequence length="314" mass="35785">MDVPNNLSVQQIDHQKSYCKKISTRYEDYSEEALQFVFSPFFQPEVWEDASKVFKTLLLDYLPLDQKEIPVLFVGGRAQNKITRKNQAVGFLVTDHMIYVREMSVFTDYLPKVYPYPSSKVEAIEVLGKAATAFEWEFFETILSDEVKKELMQLMIEAITDILTTKETLEISHVESLKSNDLSGRITELGLLNNSCVKMGSDEKHSKHFRKVVKKFSIPLDETIEFAITDSTLMGPYGLVVTDRSIYSKDLMESPVCTSREEIEANYPVKIIEDSIILGTNIAHMMPNSLNQGEKESVKTILVEYLSGEIALHI</sequence>
<proteinExistence type="predicted"/>